<sequence>MEIDRMFHLAAHMRTKAVVEVERREAQITLATALTNRGLYEALDSPKGAVTTWSEAIASLDKAMLGPNEYDLVEQERSSLILYTTSSMQIHSIHHSCLESDVQKTRGQQVDKVLAVLGGGLLLVGGSQNVTSRCE</sequence>
<proteinExistence type="predicted"/>
<dbReference type="Proteomes" id="UP000007148">
    <property type="component" value="Unassembled WGS sequence"/>
</dbReference>
<dbReference type="EMBL" id="CAFZ01000856">
    <property type="protein sequence ID" value="CCA76596.1"/>
    <property type="molecule type" value="Genomic_DNA"/>
</dbReference>
<comment type="caution">
    <text evidence="1">The sequence shown here is derived from an EMBL/GenBank/DDBJ whole genome shotgun (WGS) entry which is preliminary data.</text>
</comment>
<evidence type="ECO:0000313" key="1">
    <source>
        <dbReference type="EMBL" id="CCA76596.1"/>
    </source>
</evidence>
<name>G4TZ53_SERID</name>
<accession>G4TZ53</accession>
<dbReference type="HOGENOM" id="CLU_1886561_0_0_1"/>
<dbReference type="AlphaFoldDB" id="G4TZ53"/>
<dbReference type="InParanoid" id="G4TZ53"/>
<protein>
    <submittedName>
        <fullName evidence="1">Uncharacterized protein</fullName>
    </submittedName>
</protein>
<keyword evidence="2" id="KW-1185">Reference proteome</keyword>
<reference evidence="1 2" key="1">
    <citation type="journal article" date="2011" name="PLoS Pathog.">
        <title>Endophytic Life Strategies Decoded by Genome and Transcriptome Analyses of the Mutualistic Root Symbiont Piriformospora indica.</title>
        <authorList>
            <person name="Zuccaro A."/>
            <person name="Lahrmann U."/>
            <person name="Guldener U."/>
            <person name="Langen G."/>
            <person name="Pfiffi S."/>
            <person name="Biedenkopf D."/>
            <person name="Wong P."/>
            <person name="Samans B."/>
            <person name="Grimm C."/>
            <person name="Basiewicz M."/>
            <person name="Murat C."/>
            <person name="Martin F."/>
            <person name="Kogel K.H."/>
        </authorList>
    </citation>
    <scope>NUCLEOTIDE SEQUENCE [LARGE SCALE GENOMIC DNA]</scope>
    <source>
        <strain evidence="1 2">DSM 11827</strain>
    </source>
</reference>
<gene>
    <name evidence="1" type="ORF">PIIN_10587</name>
</gene>
<evidence type="ECO:0000313" key="2">
    <source>
        <dbReference type="Proteomes" id="UP000007148"/>
    </source>
</evidence>
<organism evidence="1 2">
    <name type="scientific">Serendipita indica (strain DSM 11827)</name>
    <name type="common">Root endophyte fungus</name>
    <name type="synonym">Piriformospora indica</name>
    <dbReference type="NCBI Taxonomy" id="1109443"/>
    <lineage>
        <taxon>Eukaryota</taxon>
        <taxon>Fungi</taxon>
        <taxon>Dikarya</taxon>
        <taxon>Basidiomycota</taxon>
        <taxon>Agaricomycotina</taxon>
        <taxon>Agaricomycetes</taxon>
        <taxon>Sebacinales</taxon>
        <taxon>Serendipitaceae</taxon>
        <taxon>Serendipita</taxon>
    </lineage>
</organism>